<gene>
    <name evidence="5" type="ORF">KP509_02G052900</name>
</gene>
<dbReference type="OMA" id="NYGKRMQ"/>
<dbReference type="SMART" id="SM00322">
    <property type="entry name" value="KH"/>
    <property type="match status" value="4"/>
</dbReference>
<proteinExistence type="predicted"/>
<evidence type="ECO:0000259" key="4">
    <source>
        <dbReference type="SMART" id="SM00322"/>
    </source>
</evidence>
<dbReference type="CDD" id="cd22460">
    <property type="entry name" value="KH-I_PEPPER_rpt2_like"/>
    <property type="match status" value="2"/>
</dbReference>
<name>A0A8T2VHB6_CERRI</name>
<dbReference type="GO" id="GO:0003723">
    <property type="term" value="F:RNA binding"/>
    <property type="evidence" value="ECO:0007669"/>
    <property type="project" value="UniProtKB-UniRule"/>
</dbReference>
<keyword evidence="1" id="KW-0677">Repeat</keyword>
<evidence type="ECO:0000313" key="6">
    <source>
        <dbReference type="Proteomes" id="UP000825935"/>
    </source>
</evidence>
<protein>
    <recommendedName>
        <fullName evidence="4">K Homology domain-containing protein</fullName>
    </recommendedName>
</protein>
<reference evidence="5" key="1">
    <citation type="submission" date="2021-08" db="EMBL/GenBank/DDBJ databases">
        <title>WGS assembly of Ceratopteris richardii.</title>
        <authorList>
            <person name="Marchant D.B."/>
            <person name="Chen G."/>
            <person name="Jenkins J."/>
            <person name="Shu S."/>
            <person name="Leebens-Mack J."/>
            <person name="Grimwood J."/>
            <person name="Schmutz J."/>
            <person name="Soltis P."/>
            <person name="Soltis D."/>
            <person name="Chen Z.-H."/>
        </authorList>
    </citation>
    <scope>NUCLEOTIDE SEQUENCE</scope>
    <source>
        <strain evidence="5">Whitten #5841</strain>
        <tissue evidence="5">Leaf</tissue>
    </source>
</reference>
<feature type="compositionally biased region" description="Basic and acidic residues" evidence="3">
    <location>
        <begin position="14"/>
        <end position="42"/>
    </location>
</feature>
<accession>A0A8T2VHB6</accession>
<dbReference type="Proteomes" id="UP000825935">
    <property type="component" value="Chromosome 2"/>
</dbReference>
<dbReference type="EMBL" id="CM035407">
    <property type="protein sequence ID" value="KAH7443849.1"/>
    <property type="molecule type" value="Genomic_DNA"/>
</dbReference>
<evidence type="ECO:0000256" key="1">
    <source>
        <dbReference type="ARBA" id="ARBA00022737"/>
    </source>
</evidence>
<dbReference type="InterPro" id="IPR004088">
    <property type="entry name" value="KH_dom_type_1"/>
</dbReference>
<dbReference type="PANTHER" id="PTHR10288">
    <property type="entry name" value="KH DOMAIN CONTAINING RNA BINDING PROTEIN"/>
    <property type="match status" value="1"/>
</dbReference>
<dbReference type="AlphaFoldDB" id="A0A8T2VHB6"/>
<feature type="domain" description="K Homology" evidence="4">
    <location>
        <begin position="57"/>
        <end position="147"/>
    </location>
</feature>
<comment type="caution">
    <text evidence="5">The sequence shown here is derived from an EMBL/GenBank/DDBJ whole genome shotgun (WGS) entry which is preliminary data.</text>
</comment>
<dbReference type="CDD" id="cd22459">
    <property type="entry name" value="KH-I_PEPPER_rpt1_like"/>
    <property type="match status" value="2"/>
</dbReference>
<feature type="domain" description="K Homology" evidence="4">
    <location>
        <begin position="298"/>
        <end position="378"/>
    </location>
</feature>
<keyword evidence="6" id="KW-1185">Reference proteome</keyword>
<feature type="region of interest" description="Disordered" evidence="3">
    <location>
        <begin position="467"/>
        <end position="517"/>
    </location>
</feature>
<dbReference type="PROSITE" id="PS50084">
    <property type="entry name" value="KH_TYPE_1"/>
    <property type="match status" value="4"/>
</dbReference>
<organism evidence="5 6">
    <name type="scientific">Ceratopteris richardii</name>
    <name type="common">Triangle waterfern</name>
    <dbReference type="NCBI Taxonomy" id="49495"/>
    <lineage>
        <taxon>Eukaryota</taxon>
        <taxon>Viridiplantae</taxon>
        <taxon>Streptophyta</taxon>
        <taxon>Embryophyta</taxon>
        <taxon>Tracheophyta</taxon>
        <taxon>Polypodiopsida</taxon>
        <taxon>Polypodiidae</taxon>
        <taxon>Polypodiales</taxon>
        <taxon>Pteridineae</taxon>
        <taxon>Pteridaceae</taxon>
        <taxon>Parkerioideae</taxon>
        <taxon>Ceratopteris</taxon>
    </lineage>
</organism>
<dbReference type="SUPFAM" id="SSF54791">
    <property type="entry name" value="Eukaryotic type KH-domain (KH-domain type I)"/>
    <property type="match status" value="4"/>
</dbReference>
<feature type="domain" description="K Homology" evidence="4">
    <location>
        <begin position="163"/>
        <end position="238"/>
    </location>
</feature>
<feature type="region of interest" description="Disordered" evidence="3">
    <location>
        <begin position="1"/>
        <end position="58"/>
    </location>
</feature>
<feature type="domain" description="K Homology" evidence="4">
    <location>
        <begin position="385"/>
        <end position="460"/>
    </location>
</feature>
<dbReference type="InterPro" id="IPR036612">
    <property type="entry name" value="KH_dom_type_1_sf"/>
</dbReference>
<evidence type="ECO:0000313" key="5">
    <source>
        <dbReference type="EMBL" id="KAH7443849.1"/>
    </source>
</evidence>
<keyword evidence="2" id="KW-0694">RNA-binding</keyword>
<dbReference type="Pfam" id="PF00013">
    <property type="entry name" value="KH_1"/>
    <property type="match status" value="4"/>
</dbReference>
<dbReference type="OrthoDB" id="442947at2759"/>
<feature type="compositionally biased region" description="Basic and acidic residues" evidence="3">
    <location>
        <begin position="481"/>
        <end position="490"/>
    </location>
</feature>
<dbReference type="Gene3D" id="3.30.1370.10">
    <property type="entry name" value="K Homology domain, type 1"/>
    <property type="match status" value="4"/>
</dbReference>
<evidence type="ECO:0000256" key="3">
    <source>
        <dbReference type="SAM" id="MobiDB-lite"/>
    </source>
</evidence>
<sequence length="517" mass="57584">MADLPRSPVKRSYSRYENERDERETRDEREPREDRDDRDGSSRHKRRRTSDDDASPPEIEYRILCPVAKIGSVIGKGGSIIKSLREETRAKIKVEDVIHGADERIVYITSATHKDREGRDSRHGDDDRYDMLCPAQDALFRIFACITECDDRDSGSRRENDDAHVTVRLLVSDGQVGCLIGKGGRIIEQMRKDIAAQIRVLSKANLPPCAFPNDELVQLSGTPALVKEALYAVSTKLFENPVRERSHRPSGMSQGAWYPSGGLHSFHAPGSVYGGMGQYGRSSSFPLRSSRSDGPLEEEFMVCVLCPNEKIGSVIGKGGSIIRKIREESGAKIRVCDQVGDSDERVIQISSLEYLDSYASPTLEAVMQVFKRLADIYAERDGRHAVFVIRLLVPASQIGCLLGKGGQIISEIRKTSRANIRIPPKDELPSCADNNSELVQVSGQSATIESALIQVLTKLRTNLFTGRGGGRASQHVPPYSGRDRRDDRGSPVRYPYDYGNYGTSPRSSKDSRHRLRY</sequence>
<dbReference type="InterPro" id="IPR004087">
    <property type="entry name" value="KH_dom"/>
</dbReference>
<evidence type="ECO:0000256" key="2">
    <source>
        <dbReference type="PROSITE-ProRule" id="PRU00117"/>
    </source>
</evidence>